<reference evidence="1 2" key="1">
    <citation type="submission" date="2017-02" db="EMBL/GenBank/DDBJ databases">
        <title>isolation and characterization of a novel temperate virus Aeropyrum globular virus 1 infecting hyperthermophilic archaeon Aeropyrum.</title>
        <authorList>
            <person name="Yumiya M."/>
            <person name="Yoshida T."/>
            <person name="Sako Y."/>
        </authorList>
    </citation>
    <scope>NUCLEOTIDE SEQUENCE [LARGE SCALE GENOMIC DNA]</scope>
    <source>
        <strain evidence="1 2">YK1-12-2013</strain>
    </source>
</reference>
<proteinExistence type="predicted"/>
<sequence length="145" mass="15641">MEDRDLLKAYIERLAAVLHDHLATAENLEANIGVAGSGGGVEGVADGVASLKTLRSSLLDIIESAVEVAARIGAEGIDKEDLLDLYALVAYYFEAGLWRESTLLREAGRHVEAGGESLLVNEAKERLRNVMERLESLLHDAGIKT</sequence>
<dbReference type="Proteomes" id="UP000291213">
    <property type="component" value="Unassembled WGS sequence"/>
</dbReference>
<dbReference type="RefSeq" id="WP_131160707.1">
    <property type="nucleotide sequence ID" value="NZ_BDMD01000101.1"/>
</dbReference>
<gene>
    <name evidence="1" type="ORF">apy_15040</name>
</gene>
<evidence type="ECO:0000313" key="2">
    <source>
        <dbReference type="Proteomes" id="UP000291213"/>
    </source>
</evidence>
<name>A0A401HBS8_AERPX</name>
<protein>
    <submittedName>
        <fullName evidence="1">Uncharacterized protein</fullName>
    </submittedName>
</protein>
<comment type="caution">
    <text evidence="1">The sequence shown here is derived from an EMBL/GenBank/DDBJ whole genome shotgun (WGS) entry which is preliminary data.</text>
</comment>
<dbReference type="AlphaFoldDB" id="A0A401HBS8"/>
<evidence type="ECO:0000313" key="1">
    <source>
        <dbReference type="EMBL" id="GBF09779.1"/>
    </source>
</evidence>
<dbReference type="OrthoDB" id="378818at2157"/>
<dbReference type="EMBL" id="BDMD01000101">
    <property type="protein sequence ID" value="GBF09779.1"/>
    <property type="molecule type" value="Genomic_DNA"/>
</dbReference>
<accession>A0A401HBS8</accession>
<organism evidence="1 2">
    <name type="scientific">Aeropyrum pernix</name>
    <dbReference type="NCBI Taxonomy" id="56636"/>
    <lineage>
        <taxon>Archaea</taxon>
        <taxon>Thermoproteota</taxon>
        <taxon>Thermoprotei</taxon>
        <taxon>Desulfurococcales</taxon>
        <taxon>Desulfurococcaceae</taxon>
        <taxon>Aeropyrum</taxon>
    </lineage>
</organism>